<feature type="transmembrane region" description="Helical" evidence="8">
    <location>
        <begin position="37"/>
        <end position="56"/>
    </location>
</feature>
<feature type="transmembrane region" description="Helical" evidence="8">
    <location>
        <begin position="326"/>
        <end position="346"/>
    </location>
</feature>
<keyword evidence="5 8" id="KW-1133">Transmembrane helix</keyword>
<evidence type="ECO:0000256" key="2">
    <source>
        <dbReference type="ARBA" id="ARBA00022475"/>
    </source>
</evidence>
<feature type="transmembrane region" description="Helical" evidence="8">
    <location>
        <begin position="202"/>
        <end position="230"/>
    </location>
</feature>
<accession>A0A6J7EPU1</accession>
<reference evidence="9" key="1">
    <citation type="submission" date="2020-05" db="EMBL/GenBank/DDBJ databases">
        <authorList>
            <person name="Chiriac C."/>
            <person name="Salcher M."/>
            <person name="Ghai R."/>
            <person name="Kavagutti S V."/>
        </authorList>
    </citation>
    <scope>NUCLEOTIDE SEQUENCE</scope>
</reference>
<feature type="transmembrane region" description="Helical" evidence="8">
    <location>
        <begin position="366"/>
        <end position="387"/>
    </location>
</feature>
<evidence type="ECO:0000256" key="5">
    <source>
        <dbReference type="ARBA" id="ARBA00022989"/>
    </source>
</evidence>
<dbReference type="GO" id="GO:0005886">
    <property type="term" value="C:plasma membrane"/>
    <property type="evidence" value="ECO:0007669"/>
    <property type="project" value="UniProtKB-SubCell"/>
</dbReference>
<name>A0A6J7EPU1_9ZZZZ</name>
<keyword evidence="6 8" id="KW-0472">Membrane</keyword>
<keyword evidence="4 8" id="KW-0812">Transmembrane</keyword>
<feature type="region of interest" description="Disordered" evidence="7">
    <location>
        <begin position="430"/>
        <end position="462"/>
    </location>
</feature>
<sequence>MNPTNEDPVAVAASGLIGGPFGRFARRGTHWWSPLRVLVAFTAVAYGLGFVLDLSCRKTGWISPERYEHLCYSDIPPLYSLRGFADGLFPYLQTMPGQNPLEYPVLTGVFMQLAALLTRAATGIFSELDAARTFFDINVILLLIPLIIAVVATAMTVKRRPWDAAMVALAPTVILAATVNWDLLPLAFAGVSLVLWSRSRPMAAGILLGLAIAAKFYPLFFLGAFLVLTIRTGRWRAFGSLVLGTAIAWLAVNLPFMVANVDGWSYFYRFSQERGQDFGSIWFALSQFGLPSVPAESLNVIASGLFLLLCVAIGVLALSSERRPRLAQLLFLIVAAFAVTNKVYSPQYVLWLVPLAALARPKWRDFLIWQAGELIYFAAVWWFLVGYGATDTKGLTPQWYGVATLVHIGVTIWFAALIIRDVLRPQNDPVRNDGFDEDSDDPGGGVFDRAPDALTTRGHLSR</sequence>
<evidence type="ECO:0000256" key="8">
    <source>
        <dbReference type="SAM" id="Phobius"/>
    </source>
</evidence>
<keyword evidence="3" id="KW-0808">Transferase</keyword>
<feature type="transmembrane region" description="Helical" evidence="8">
    <location>
        <begin position="399"/>
        <end position="419"/>
    </location>
</feature>
<dbReference type="InterPro" id="IPR016570">
    <property type="entry name" value="UCP010361"/>
</dbReference>
<dbReference type="PIRSF" id="PIRSF010361">
    <property type="entry name" value="UCP010361"/>
    <property type="match status" value="1"/>
</dbReference>
<keyword evidence="2" id="KW-1003">Cell membrane</keyword>
<dbReference type="Pfam" id="PF09594">
    <property type="entry name" value="GT87"/>
    <property type="match status" value="1"/>
</dbReference>
<evidence type="ECO:0000256" key="3">
    <source>
        <dbReference type="ARBA" id="ARBA00022679"/>
    </source>
</evidence>
<organism evidence="9">
    <name type="scientific">freshwater metagenome</name>
    <dbReference type="NCBI Taxonomy" id="449393"/>
    <lineage>
        <taxon>unclassified sequences</taxon>
        <taxon>metagenomes</taxon>
        <taxon>ecological metagenomes</taxon>
    </lineage>
</organism>
<feature type="transmembrane region" description="Helical" evidence="8">
    <location>
        <begin position="300"/>
        <end position="319"/>
    </location>
</feature>
<protein>
    <submittedName>
        <fullName evidence="9">Unannotated protein</fullName>
    </submittedName>
</protein>
<evidence type="ECO:0000256" key="7">
    <source>
        <dbReference type="SAM" id="MobiDB-lite"/>
    </source>
</evidence>
<comment type="subcellular location">
    <subcellularLocation>
        <location evidence="1">Cell membrane</location>
        <topology evidence="1">Multi-pass membrane protein</topology>
    </subcellularLocation>
</comment>
<evidence type="ECO:0000256" key="4">
    <source>
        <dbReference type="ARBA" id="ARBA00022692"/>
    </source>
</evidence>
<feature type="transmembrane region" description="Helical" evidence="8">
    <location>
        <begin position="169"/>
        <end position="196"/>
    </location>
</feature>
<dbReference type="InterPro" id="IPR018584">
    <property type="entry name" value="GT87"/>
</dbReference>
<proteinExistence type="predicted"/>
<feature type="transmembrane region" description="Helical" evidence="8">
    <location>
        <begin position="237"/>
        <end position="258"/>
    </location>
</feature>
<evidence type="ECO:0000256" key="1">
    <source>
        <dbReference type="ARBA" id="ARBA00004651"/>
    </source>
</evidence>
<evidence type="ECO:0000313" key="9">
    <source>
        <dbReference type="EMBL" id="CAB4885136.1"/>
    </source>
</evidence>
<gene>
    <name evidence="9" type="ORF">UFOPK3402_01708</name>
</gene>
<feature type="transmembrane region" description="Helical" evidence="8">
    <location>
        <begin position="103"/>
        <end position="125"/>
    </location>
</feature>
<evidence type="ECO:0000256" key="6">
    <source>
        <dbReference type="ARBA" id="ARBA00023136"/>
    </source>
</evidence>
<dbReference type="EMBL" id="CAFBLS010000258">
    <property type="protein sequence ID" value="CAB4885136.1"/>
    <property type="molecule type" value="Genomic_DNA"/>
</dbReference>
<dbReference type="GO" id="GO:0016758">
    <property type="term" value="F:hexosyltransferase activity"/>
    <property type="evidence" value="ECO:0007669"/>
    <property type="project" value="InterPro"/>
</dbReference>
<feature type="transmembrane region" description="Helical" evidence="8">
    <location>
        <begin position="137"/>
        <end position="157"/>
    </location>
</feature>
<dbReference type="AlphaFoldDB" id="A0A6J7EPU1"/>